<dbReference type="EMBL" id="JXRA01000077">
    <property type="protein sequence ID" value="KIO75968.1"/>
    <property type="molecule type" value="Genomic_DNA"/>
</dbReference>
<dbReference type="STRING" id="1503925.TH53_17510"/>
<feature type="domain" description="MmgE/PrpD N-terminal" evidence="2">
    <location>
        <begin position="8"/>
        <end position="246"/>
    </location>
</feature>
<evidence type="ECO:0000259" key="3">
    <source>
        <dbReference type="Pfam" id="PF19305"/>
    </source>
</evidence>
<dbReference type="GO" id="GO:0016829">
    <property type="term" value="F:lyase activity"/>
    <property type="evidence" value="ECO:0007669"/>
    <property type="project" value="InterPro"/>
</dbReference>
<dbReference type="InterPro" id="IPR005656">
    <property type="entry name" value="MmgE_PrpD"/>
</dbReference>
<dbReference type="Gene3D" id="3.30.1330.120">
    <property type="entry name" value="2-methylcitrate dehydratase PrpD"/>
    <property type="match status" value="1"/>
</dbReference>
<dbReference type="InterPro" id="IPR042183">
    <property type="entry name" value="MmgE/PrpD_sf_1"/>
</dbReference>
<dbReference type="SUPFAM" id="SSF103378">
    <property type="entry name" value="2-methylcitrate dehydratase PrpD"/>
    <property type="match status" value="1"/>
</dbReference>
<dbReference type="PANTHER" id="PTHR16943">
    <property type="entry name" value="2-METHYLCITRATE DEHYDRATASE-RELATED"/>
    <property type="match status" value="1"/>
</dbReference>
<evidence type="ECO:0000313" key="4">
    <source>
        <dbReference type="EMBL" id="KIO75968.1"/>
    </source>
</evidence>
<dbReference type="InterPro" id="IPR042188">
    <property type="entry name" value="MmgE/PrpD_sf_2"/>
</dbReference>
<reference evidence="4 5" key="1">
    <citation type="submission" date="2015-01" db="EMBL/GenBank/DDBJ databases">
        <title>Draft genome sequence of Pedobacter sp. NL19 isolated from sludge of an effluent treatment pond in an abandoned uranium mine.</title>
        <authorList>
            <person name="Santos T."/>
            <person name="Caetano T."/>
            <person name="Covas C."/>
            <person name="Cruz A."/>
            <person name="Mendo S."/>
        </authorList>
    </citation>
    <scope>NUCLEOTIDE SEQUENCE [LARGE SCALE GENOMIC DNA]</scope>
    <source>
        <strain evidence="4 5">NL19</strain>
    </source>
</reference>
<dbReference type="OrthoDB" id="9797528at2"/>
<gene>
    <name evidence="4" type="ORF">TH53_17510</name>
</gene>
<feature type="domain" description="MmgE/PrpD C-terminal" evidence="3">
    <location>
        <begin position="265"/>
        <end position="366"/>
    </location>
</feature>
<proteinExistence type="inferred from homology"/>
<sequence>MKKELQTRQIALFVLNTTYNDIGKANIEQLKRHLLDAIGSLIHASVKPTIKKLIRQIQTMGEQGDCYVPLTKNLPYDRAAQLYTALIRYPDFMDNFMAKEATCHPSDNVGALLAAAQYKKCSGQDFLTAMAIAYQIECRLVQEIPVMKEGIDHTLLLAYSATAAAAKLIGLDKEQIAHALGIIGSSVSPMVTSRASYTYEWKGMASSMDVMECLGTVFLAKEGMTGPIAIFEGPKGFKEVFGLKLDYDWTKENFELISKCVLKSYNAEVHSQSALEAITELKQQHHINAEEVDKIEITTFLTAYHIIGSGAYGNRQIVETKEQADHSLFYLAAVALIDGEVYPDQLEPERINRKDVQELLQKVSVKTGFPIHQPISIAGLLDPYTQAYPDKVKAKVEISLKNGSALTCEKEDYHGFFTRPFTWEDTITKFLRLSSGIIDRETQKEIIRSVTGLEQLEDMKQFAELLSKKIR</sequence>
<dbReference type="PANTHER" id="PTHR16943:SF8">
    <property type="entry name" value="2-METHYLCITRATE DEHYDRATASE"/>
    <property type="match status" value="1"/>
</dbReference>
<keyword evidence="5" id="KW-1185">Reference proteome</keyword>
<dbReference type="Pfam" id="PF19305">
    <property type="entry name" value="MmgE_PrpD_C"/>
    <property type="match status" value="1"/>
</dbReference>
<dbReference type="InterPro" id="IPR045336">
    <property type="entry name" value="MmgE_PrpD_N"/>
</dbReference>
<comment type="similarity">
    <text evidence="1">Belongs to the PrpD family.</text>
</comment>
<evidence type="ECO:0008006" key="6">
    <source>
        <dbReference type="Google" id="ProtNLM"/>
    </source>
</evidence>
<name>A0A0D0F328_9SPHI</name>
<dbReference type="Proteomes" id="UP000032049">
    <property type="component" value="Unassembled WGS sequence"/>
</dbReference>
<dbReference type="RefSeq" id="WP_041883760.1">
    <property type="nucleotide sequence ID" value="NZ_CP157278.1"/>
</dbReference>
<dbReference type="AlphaFoldDB" id="A0A0D0F328"/>
<organism evidence="4 5">
    <name type="scientific">Pedobacter lusitanus</name>
    <dbReference type="NCBI Taxonomy" id="1503925"/>
    <lineage>
        <taxon>Bacteria</taxon>
        <taxon>Pseudomonadati</taxon>
        <taxon>Bacteroidota</taxon>
        <taxon>Sphingobacteriia</taxon>
        <taxon>Sphingobacteriales</taxon>
        <taxon>Sphingobacteriaceae</taxon>
        <taxon>Pedobacter</taxon>
    </lineage>
</organism>
<dbReference type="InterPro" id="IPR036148">
    <property type="entry name" value="MmgE/PrpD_sf"/>
</dbReference>
<dbReference type="InterPro" id="IPR045337">
    <property type="entry name" value="MmgE_PrpD_C"/>
</dbReference>
<evidence type="ECO:0000313" key="5">
    <source>
        <dbReference type="Proteomes" id="UP000032049"/>
    </source>
</evidence>
<dbReference type="Pfam" id="PF03972">
    <property type="entry name" value="MmgE_PrpD_N"/>
    <property type="match status" value="1"/>
</dbReference>
<protein>
    <recommendedName>
        <fullName evidence="6">2-methylcitrate dehydratase</fullName>
    </recommendedName>
</protein>
<evidence type="ECO:0000259" key="2">
    <source>
        <dbReference type="Pfam" id="PF03972"/>
    </source>
</evidence>
<comment type="caution">
    <text evidence="4">The sequence shown here is derived from an EMBL/GenBank/DDBJ whole genome shotgun (WGS) entry which is preliminary data.</text>
</comment>
<dbReference type="Gene3D" id="1.10.4100.10">
    <property type="entry name" value="2-methylcitrate dehydratase PrpD"/>
    <property type="match status" value="1"/>
</dbReference>
<evidence type="ECO:0000256" key="1">
    <source>
        <dbReference type="ARBA" id="ARBA00006174"/>
    </source>
</evidence>
<accession>A0A0D0F328</accession>